<evidence type="ECO:0000256" key="3">
    <source>
        <dbReference type="ARBA" id="ARBA00005028"/>
    </source>
</evidence>
<evidence type="ECO:0000256" key="6">
    <source>
        <dbReference type="ARBA" id="ARBA00013185"/>
    </source>
</evidence>
<keyword evidence="8" id="KW-0106">Calcium</keyword>
<evidence type="ECO:0000256" key="9">
    <source>
        <dbReference type="ARBA" id="ARBA00023235"/>
    </source>
</evidence>
<comment type="caution">
    <text evidence="12">The sequence shown here is derived from an EMBL/GenBank/DDBJ whole genome shotgun (WGS) entry which is preliminary data.</text>
</comment>
<evidence type="ECO:0000256" key="1">
    <source>
        <dbReference type="ARBA" id="ARBA00001614"/>
    </source>
</evidence>
<evidence type="ECO:0000313" key="13">
    <source>
        <dbReference type="Proteomes" id="UP000601099"/>
    </source>
</evidence>
<keyword evidence="9 11" id="KW-0413">Isomerase</keyword>
<gene>
    <name evidence="12" type="ORF">I5L79_08885</name>
</gene>
<dbReference type="Pfam" id="PF01263">
    <property type="entry name" value="Aldose_epim"/>
    <property type="match status" value="1"/>
</dbReference>
<sequence>MLPSFSRLTAGLLTGGVLLTGAVGCNRSTDDTTAATATGAAAADSTARMTPTATSFGHLPDGTEAKLYTLTNAHGLKATITNYGGTLTSLLVPDKDGKLGDVVLGFDNVGGYTSAQYLQEGPYFGALIGRYGNRIKAGKFTLDGKEYTLALNNAPNTLHGGKRGFDKVVWEAEPGSSAEGQTLKLTYLSKDGEEGYPGNLQVTVVYTLTNDDALKIDYSATTDKATPINLTNHAYFNLNHGQAKNALDHELTLNADRYTVVDGTLIPTGELRQVQGTPMDFRQAHTIGERIKQVTGPGPGGYDHNWVLADAPRATPQPAATVYEPTTGRTMTVTTTEPGIQFYSGNFLKGNLTGKGNTAYVQNYGFCLETQHFPDSPNQPKFPSTILKPGQTLKSSTSYQFGVRK</sequence>
<dbReference type="EMBL" id="JADWYK010000004">
    <property type="protein sequence ID" value="MBG8553660.1"/>
    <property type="molecule type" value="Genomic_DNA"/>
</dbReference>
<dbReference type="InterPro" id="IPR011013">
    <property type="entry name" value="Gal_mutarotase_sf_dom"/>
</dbReference>
<dbReference type="PANTHER" id="PTHR10091:SF0">
    <property type="entry name" value="GALACTOSE MUTAROTASE"/>
    <property type="match status" value="1"/>
</dbReference>
<dbReference type="Proteomes" id="UP000601099">
    <property type="component" value="Unassembled WGS sequence"/>
</dbReference>
<evidence type="ECO:0000256" key="11">
    <source>
        <dbReference type="PIRNR" id="PIRNR005096"/>
    </source>
</evidence>
<protein>
    <recommendedName>
        <fullName evidence="7 11">Aldose 1-epimerase</fullName>
        <ecNumber evidence="6 11">5.1.3.3</ecNumber>
    </recommendedName>
</protein>
<accession>A0ABS0L0L4</accession>
<dbReference type="InterPro" id="IPR015443">
    <property type="entry name" value="Aldose_1-epimerase"/>
</dbReference>
<comment type="catalytic activity">
    <reaction evidence="1 11">
        <text>alpha-D-glucose = beta-D-glucose</text>
        <dbReference type="Rhea" id="RHEA:10264"/>
        <dbReference type="ChEBI" id="CHEBI:15903"/>
        <dbReference type="ChEBI" id="CHEBI:17925"/>
        <dbReference type="EC" id="5.1.3.3"/>
    </reaction>
</comment>
<evidence type="ECO:0000313" key="12">
    <source>
        <dbReference type="EMBL" id="MBG8553660.1"/>
    </source>
</evidence>
<organism evidence="12 13">
    <name type="scientific">Hymenobacter guriensis</name>
    <dbReference type="NCBI Taxonomy" id="2793065"/>
    <lineage>
        <taxon>Bacteria</taxon>
        <taxon>Pseudomonadati</taxon>
        <taxon>Bacteroidota</taxon>
        <taxon>Cytophagia</taxon>
        <taxon>Cytophagales</taxon>
        <taxon>Hymenobacteraceae</taxon>
        <taxon>Hymenobacter</taxon>
    </lineage>
</organism>
<evidence type="ECO:0000256" key="2">
    <source>
        <dbReference type="ARBA" id="ARBA00001913"/>
    </source>
</evidence>
<dbReference type="PROSITE" id="PS00545">
    <property type="entry name" value="ALDOSE_1_EPIMERASE"/>
    <property type="match status" value="1"/>
</dbReference>
<dbReference type="PIRSF" id="PIRSF005096">
    <property type="entry name" value="GALM"/>
    <property type="match status" value="1"/>
</dbReference>
<dbReference type="SUPFAM" id="SSF74650">
    <property type="entry name" value="Galactose mutarotase-like"/>
    <property type="match status" value="1"/>
</dbReference>
<evidence type="ECO:0000256" key="5">
    <source>
        <dbReference type="ARBA" id="ARBA00011245"/>
    </source>
</evidence>
<dbReference type="RefSeq" id="WP_231402996.1">
    <property type="nucleotide sequence ID" value="NZ_JADWYK010000004.1"/>
</dbReference>
<dbReference type="NCBIfam" id="NF008277">
    <property type="entry name" value="PRK11055.1"/>
    <property type="match status" value="1"/>
</dbReference>
<dbReference type="InterPro" id="IPR018052">
    <property type="entry name" value="Ald1_epimerase_CS"/>
</dbReference>
<evidence type="ECO:0000256" key="7">
    <source>
        <dbReference type="ARBA" id="ARBA00014165"/>
    </source>
</evidence>
<dbReference type="InterPro" id="IPR014718">
    <property type="entry name" value="GH-type_carb-bd"/>
</dbReference>
<dbReference type="PROSITE" id="PS51257">
    <property type="entry name" value="PROKAR_LIPOPROTEIN"/>
    <property type="match status" value="1"/>
</dbReference>
<keyword evidence="13" id="KW-1185">Reference proteome</keyword>
<name>A0ABS0L0L4_9BACT</name>
<keyword evidence="10 11" id="KW-0119">Carbohydrate metabolism</keyword>
<proteinExistence type="inferred from homology"/>
<dbReference type="InterPro" id="IPR047215">
    <property type="entry name" value="Galactose_mutarotase-like"/>
</dbReference>
<dbReference type="InterPro" id="IPR008183">
    <property type="entry name" value="Aldose_1/G6P_1-epimerase"/>
</dbReference>
<comment type="pathway">
    <text evidence="3 11">Carbohydrate metabolism; hexose metabolism.</text>
</comment>
<reference evidence="12 13" key="1">
    <citation type="submission" date="2020-11" db="EMBL/GenBank/DDBJ databases">
        <title>Hymenobacter sp.</title>
        <authorList>
            <person name="Kim M.K."/>
        </authorList>
    </citation>
    <scope>NUCLEOTIDE SEQUENCE [LARGE SCALE GENOMIC DNA]</scope>
    <source>
        <strain evidence="12 13">BT594</strain>
    </source>
</reference>
<evidence type="ECO:0000256" key="8">
    <source>
        <dbReference type="ARBA" id="ARBA00022837"/>
    </source>
</evidence>
<evidence type="ECO:0000256" key="10">
    <source>
        <dbReference type="ARBA" id="ARBA00023277"/>
    </source>
</evidence>
<dbReference type="PANTHER" id="PTHR10091">
    <property type="entry name" value="ALDOSE-1-EPIMERASE"/>
    <property type="match status" value="1"/>
</dbReference>
<dbReference type="CDD" id="cd09019">
    <property type="entry name" value="galactose_mutarotase_like"/>
    <property type="match status" value="1"/>
</dbReference>
<comment type="subunit">
    <text evidence="5">Monomer.</text>
</comment>
<dbReference type="EC" id="5.1.3.3" evidence="6 11"/>
<dbReference type="Gene3D" id="2.70.98.10">
    <property type="match status" value="1"/>
</dbReference>
<comment type="similarity">
    <text evidence="4 11">Belongs to the aldose epimerase family.</text>
</comment>
<evidence type="ECO:0000256" key="4">
    <source>
        <dbReference type="ARBA" id="ARBA00006206"/>
    </source>
</evidence>
<comment type="cofactor">
    <cofactor evidence="2">
        <name>Ca(2+)</name>
        <dbReference type="ChEBI" id="CHEBI:29108"/>
    </cofactor>
</comment>